<dbReference type="Pfam" id="PF12840">
    <property type="entry name" value="HTH_20"/>
    <property type="match status" value="1"/>
</dbReference>
<evidence type="ECO:0000313" key="2">
    <source>
        <dbReference type="EMBL" id="MCW7514059.1"/>
    </source>
</evidence>
<dbReference type="SMART" id="SM00418">
    <property type="entry name" value="HTH_ARSR"/>
    <property type="match status" value="1"/>
</dbReference>
<reference evidence="3" key="1">
    <citation type="submission" date="2018-10" db="EMBL/GenBank/DDBJ databases">
        <authorList>
            <person name="Vincent A.T."/>
            <person name="Schiettekatte O."/>
            <person name="Bourhy P."/>
            <person name="Veyrier F.J."/>
            <person name="Picardeau M."/>
        </authorList>
    </citation>
    <scope>NUCLEOTIDE SEQUENCE</scope>
    <source>
        <strain evidence="3">201702449</strain>
    </source>
</reference>
<dbReference type="GeneID" id="93340711"/>
<evidence type="ECO:0000313" key="5">
    <source>
        <dbReference type="Proteomes" id="UP001209694"/>
    </source>
</evidence>
<gene>
    <name evidence="3" type="ORF">EHQ60_02930</name>
    <name evidence="2" type="ORF">ND810_02745</name>
</gene>
<dbReference type="Proteomes" id="UP001209694">
    <property type="component" value="Unassembled WGS sequence"/>
</dbReference>
<reference evidence="2" key="3">
    <citation type="submission" date="2022-06" db="EMBL/GenBank/DDBJ databases">
        <title>Leptospira isolates from biofilms formed at urban environments.</title>
        <authorList>
            <person name="Ribeiro P.S."/>
            <person name="Sousa T."/>
            <person name="Carvalho N."/>
            <person name="Aburjaile F."/>
            <person name="Neves F."/>
            <person name="Oliveira D."/>
            <person name="Blanco L."/>
            <person name="Lima J."/>
            <person name="Costa F."/>
            <person name="Brenig B."/>
            <person name="Soares S."/>
            <person name="Ramos R."/>
            <person name="Goes-Neto A."/>
            <person name="Matiuzzi M."/>
            <person name="Azevedo V."/>
            <person name="Ristow P."/>
        </authorList>
    </citation>
    <scope>NUCLEOTIDE SEQUENCE</scope>
    <source>
        <strain evidence="2">VSF7</strain>
    </source>
</reference>
<dbReference type="AlphaFoldDB" id="A0A2N0B1Q6"/>
<evidence type="ECO:0000259" key="1">
    <source>
        <dbReference type="PROSITE" id="PS50987"/>
    </source>
</evidence>
<dbReference type="InterPro" id="IPR011991">
    <property type="entry name" value="ArsR-like_HTH"/>
</dbReference>
<dbReference type="Proteomes" id="UP000297352">
    <property type="component" value="Unassembled WGS sequence"/>
</dbReference>
<organism evidence="2 5">
    <name type="scientific">Leptospira levettii</name>
    <dbReference type="NCBI Taxonomy" id="2023178"/>
    <lineage>
        <taxon>Bacteria</taxon>
        <taxon>Pseudomonadati</taxon>
        <taxon>Spirochaetota</taxon>
        <taxon>Spirochaetia</taxon>
        <taxon>Leptospirales</taxon>
        <taxon>Leptospiraceae</taxon>
        <taxon>Leptospira</taxon>
    </lineage>
</organism>
<dbReference type="EMBL" id="RQGI01000009">
    <property type="protein sequence ID" value="TGL74299.1"/>
    <property type="molecule type" value="Genomic_DNA"/>
</dbReference>
<sequence length="117" mass="13624">MVKLEQTEESLNSTFQALADPTRRKILMQLVSGEATVLQLAEPFQMSLPGISKHIKVLEKAGLIERGKSAQYRPCRIKTEALEEANLWLQQYKKLWEERFDRLDQYLMDLQQTKGKE</sequence>
<feature type="domain" description="HTH arsR-type" evidence="1">
    <location>
        <begin position="4"/>
        <end position="97"/>
    </location>
</feature>
<dbReference type="SUPFAM" id="SSF46785">
    <property type="entry name" value="Winged helix' DNA-binding domain"/>
    <property type="match status" value="1"/>
</dbReference>
<dbReference type="PANTHER" id="PTHR38600">
    <property type="entry name" value="TRANSCRIPTIONAL REGULATORY PROTEIN"/>
    <property type="match status" value="1"/>
</dbReference>
<dbReference type="PANTHER" id="PTHR38600:SF2">
    <property type="entry name" value="SLL0088 PROTEIN"/>
    <property type="match status" value="1"/>
</dbReference>
<dbReference type="Gene3D" id="1.10.10.10">
    <property type="entry name" value="Winged helix-like DNA-binding domain superfamily/Winged helix DNA-binding domain"/>
    <property type="match status" value="1"/>
</dbReference>
<dbReference type="RefSeq" id="WP_100725694.1">
    <property type="nucleotide sequence ID" value="NZ_JAMQPS010000001.1"/>
</dbReference>
<protein>
    <submittedName>
        <fullName evidence="3">ArsR family transcriptional regulator</fullName>
    </submittedName>
    <submittedName>
        <fullName evidence="2">Metalloregulator ArsR/SmtB family transcription factor</fullName>
    </submittedName>
</protein>
<dbReference type="InterPro" id="IPR036388">
    <property type="entry name" value="WH-like_DNA-bd_sf"/>
</dbReference>
<proteinExistence type="predicted"/>
<dbReference type="GO" id="GO:0003700">
    <property type="term" value="F:DNA-binding transcription factor activity"/>
    <property type="evidence" value="ECO:0007669"/>
    <property type="project" value="InterPro"/>
</dbReference>
<comment type="caution">
    <text evidence="2">The sequence shown here is derived from an EMBL/GenBank/DDBJ whole genome shotgun (WGS) entry which is preliminary data.</text>
</comment>
<keyword evidence="4" id="KW-1185">Reference proteome</keyword>
<dbReference type="NCBIfam" id="NF033788">
    <property type="entry name" value="HTH_metalloreg"/>
    <property type="match status" value="1"/>
</dbReference>
<dbReference type="InterPro" id="IPR001845">
    <property type="entry name" value="HTH_ArsR_DNA-bd_dom"/>
</dbReference>
<name>A0A2N0B1Q6_9LEPT</name>
<dbReference type="EMBL" id="JAMQQD010000001">
    <property type="protein sequence ID" value="MCW7514059.1"/>
    <property type="molecule type" value="Genomic_DNA"/>
</dbReference>
<evidence type="ECO:0000313" key="3">
    <source>
        <dbReference type="EMBL" id="TGL74299.1"/>
    </source>
</evidence>
<reference evidence="3" key="2">
    <citation type="journal article" date="2019" name="PLoS Negl. Trop. Dis.">
        <title>Revisiting the worldwide diversity of Leptospira species in the environment.</title>
        <authorList>
            <person name="Vincent A.T."/>
            <person name="Schiettekatte O."/>
            <person name="Bourhy P."/>
            <person name="Veyrier F.J."/>
            <person name="Picardeau M."/>
        </authorList>
    </citation>
    <scope>NUCLEOTIDE SEQUENCE</scope>
    <source>
        <strain evidence="3">201702449</strain>
    </source>
</reference>
<dbReference type="CDD" id="cd00090">
    <property type="entry name" value="HTH_ARSR"/>
    <property type="match status" value="1"/>
</dbReference>
<dbReference type="InterPro" id="IPR036390">
    <property type="entry name" value="WH_DNA-bd_sf"/>
</dbReference>
<evidence type="ECO:0000313" key="4">
    <source>
        <dbReference type="Proteomes" id="UP000297352"/>
    </source>
</evidence>
<accession>A0A2N0B1Q6</accession>
<dbReference type="PRINTS" id="PR00778">
    <property type="entry name" value="HTHARSR"/>
</dbReference>
<dbReference type="PROSITE" id="PS50987">
    <property type="entry name" value="HTH_ARSR_2"/>
    <property type="match status" value="1"/>
</dbReference>